<dbReference type="Pfam" id="PF17972">
    <property type="entry name" value="bMG5"/>
    <property type="match status" value="1"/>
</dbReference>
<dbReference type="HOGENOM" id="CLU_000965_2_0_6"/>
<keyword evidence="4" id="KW-1133">Transmembrane helix</keyword>
<keyword evidence="8" id="KW-1185">Reference proteome</keyword>
<feature type="domain" description="Alpha-2-macroglobulin" evidence="6">
    <location>
        <begin position="1281"/>
        <end position="1372"/>
    </location>
</feature>
<dbReference type="SUPFAM" id="SSF48239">
    <property type="entry name" value="Terpenoid cyclases/Protein prenyltransferases"/>
    <property type="match status" value="1"/>
</dbReference>
<keyword evidence="4" id="KW-0472">Membrane</keyword>
<evidence type="ECO:0008006" key="9">
    <source>
        <dbReference type="Google" id="ProtNLM"/>
    </source>
</evidence>
<dbReference type="SMART" id="SM01359">
    <property type="entry name" value="A2M_N_2"/>
    <property type="match status" value="1"/>
</dbReference>
<dbReference type="InterPro" id="IPR008930">
    <property type="entry name" value="Terpenoid_cyclase/PrenylTrfase"/>
</dbReference>
<dbReference type="Gene3D" id="2.60.40.3710">
    <property type="match status" value="1"/>
</dbReference>
<dbReference type="Gene3D" id="2.60.40.10">
    <property type="entry name" value="Immunoglobulins"/>
    <property type="match status" value="1"/>
</dbReference>
<feature type="region of interest" description="Disordered" evidence="3">
    <location>
        <begin position="111"/>
        <end position="130"/>
    </location>
</feature>
<dbReference type="InterPro" id="IPR041246">
    <property type="entry name" value="Bact_MG10"/>
</dbReference>
<accession>A0A0A8UT74</accession>
<protein>
    <recommendedName>
        <fullName evidence="9">Alpha-2-macroglobulin</fullName>
    </recommendedName>
</protein>
<reference evidence="8" key="1">
    <citation type="submission" date="2014-09" db="EMBL/GenBank/DDBJ databases">
        <authorList>
            <person name="Gomez-Valero L."/>
        </authorList>
    </citation>
    <scope>NUCLEOTIDE SEQUENCE [LARGE SCALE GENOMIC DNA]</scope>
    <source>
        <strain evidence="8">ATCC35250</strain>
    </source>
</reference>
<feature type="transmembrane region" description="Helical" evidence="4">
    <location>
        <begin position="46"/>
        <end position="67"/>
    </location>
</feature>
<dbReference type="KEGG" id="lha:LHA_1656"/>
<proteinExistence type="inferred from homology"/>
<feature type="transmembrane region" description="Helical" evidence="4">
    <location>
        <begin position="6"/>
        <end position="26"/>
    </location>
</feature>
<dbReference type="Pfam" id="PF01835">
    <property type="entry name" value="MG2"/>
    <property type="match status" value="1"/>
</dbReference>
<evidence type="ECO:0000259" key="5">
    <source>
        <dbReference type="SMART" id="SM01359"/>
    </source>
</evidence>
<dbReference type="Pfam" id="PF07703">
    <property type="entry name" value="A2M_BRD"/>
    <property type="match status" value="1"/>
</dbReference>
<evidence type="ECO:0000259" key="6">
    <source>
        <dbReference type="SMART" id="SM01360"/>
    </source>
</evidence>
<dbReference type="OrthoDB" id="9767116at2"/>
<keyword evidence="2" id="KW-0732">Signal</keyword>
<dbReference type="Pfam" id="PF00207">
    <property type="entry name" value="A2M"/>
    <property type="match status" value="1"/>
</dbReference>
<dbReference type="Gene3D" id="2.60.40.1930">
    <property type="match status" value="1"/>
</dbReference>
<organism evidence="7 8">
    <name type="scientific">Legionella hackeliae</name>
    <dbReference type="NCBI Taxonomy" id="449"/>
    <lineage>
        <taxon>Bacteria</taxon>
        <taxon>Pseudomonadati</taxon>
        <taxon>Pseudomonadota</taxon>
        <taxon>Gammaproteobacteria</taxon>
        <taxon>Legionellales</taxon>
        <taxon>Legionellaceae</taxon>
        <taxon>Legionella</taxon>
    </lineage>
</organism>
<dbReference type="Gene3D" id="1.50.10.20">
    <property type="match status" value="1"/>
</dbReference>
<dbReference type="InterPro" id="IPR051802">
    <property type="entry name" value="YfhM-like"/>
</dbReference>
<dbReference type="CDD" id="cd02891">
    <property type="entry name" value="A2M_like"/>
    <property type="match status" value="1"/>
</dbReference>
<evidence type="ECO:0000256" key="4">
    <source>
        <dbReference type="SAM" id="Phobius"/>
    </source>
</evidence>
<dbReference type="InterPro" id="IPR002890">
    <property type="entry name" value="MG2"/>
</dbReference>
<dbReference type="PANTHER" id="PTHR40094">
    <property type="entry name" value="ALPHA-2-MACROGLOBULIN HOMOLOG"/>
    <property type="match status" value="1"/>
</dbReference>
<dbReference type="Pfam" id="PF11974">
    <property type="entry name" value="bMG3"/>
    <property type="match status" value="1"/>
</dbReference>
<dbReference type="InterPro" id="IPR001599">
    <property type="entry name" value="Macroglobln_a2"/>
</dbReference>
<gene>
    <name evidence="7" type="ORF">LHA_1656</name>
</gene>
<evidence type="ECO:0000313" key="8">
    <source>
        <dbReference type="Proteomes" id="UP000032803"/>
    </source>
</evidence>
<dbReference type="PANTHER" id="PTHR40094:SF1">
    <property type="entry name" value="UBIQUITIN DOMAIN-CONTAINING PROTEIN"/>
    <property type="match status" value="1"/>
</dbReference>
<dbReference type="RefSeq" id="WP_045106030.1">
    <property type="nucleotide sequence ID" value="NZ_LN681225.1"/>
</dbReference>
<evidence type="ECO:0000256" key="2">
    <source>
        <dbReference type="ARBA" id="ARBA00022729"/>
    </source>
</evidence>
<evidence type="ECO:0000313" key="7">
    <source>
        <dbReference type="EMBL" id="CEK10696.1"/>
    </source>
</evidence>
<evidence type="ECO:0000256" key="3">
    <source>
        <dbReference type="SAM" id="MobiDB-lite"/>
    </source>
</evidence>
<dbReference type="InterPro" id="IPR021868">
    <property type="entry name" value="Alpha_2_Macroglob_MG3"/>
</dbReference>
<dbReference type="InterPro" id="IPR041203">
    <property type="entry name" value="Bact_A2M_MG5"/>
</dbReference>
<keyword evidence="4" id="KW-0812">Transmembrane</keyword>
<dbReference type="GO" id="GO:0004866">
    <property type="term" value="F:endopeptidase inhibitor activity"/>
    <property type="evidence" value="ECO:0007669"/>
    <property type="project" value="InterPro"/>
</dbReference>
<dbReference type="InterPro" id="IPR013783">
    <property type="entry name" value="Ig-like_fold"/>
</dbReference>
<feature type="compositionally biased region" description="Low complexity" evidence="3">
    <location>
        <begin position="111"/>
        <end position="120"/>
    </location>
</feature>
<dbReference type="STRING" id="449.LHA_1656"/>
<dbReference type="EMBL" id="LN681225">
    <property type="protein sequence ID" value="CEK10696.1"/>
    <property type="molecule type" value="Genomic_DNA"/>
</dbReference>
<sequence>MNKQSFYRFFAAIGAFFALLVGRLNWTSPPWVVHLRRQAGTRPKTFWAGLIGIVLFLIASGYGYYWYKNLPRPQLITAAITTPKISAIQDDTLVPDILVIDFGINNVNSSNANANSSDSNSEGEESGFTTKSVAPLKQIGKVVNEGVEIQPAIKGRWLWESDSRLVFTPEEDWPAGQTYRIHFSKGFFAPEAKMESYDYSFATLPFEAKITEFSFYQDPVNPKLRQAIATINFNFPVDPASFENKTSLMLEAVKNGKLDLNAQHFKFNVTFDENKRVAYLRSEELSLPEVSRYLVLRIKEGLRAQHGPSETSGTLTKNLLIPDISNYFKVTEANASIIRNEQDRPEQVLALETSLGVTEAELKKSLHVYLLPENYPATATEAEKKNYEWQTPGEVTAGILKLSTPLPLQAIPADRNYATLHSYKFNAQSPRYIYLKMDKGTRGFGDFVLNNDYATIIKVPEYPKEISFLHKGALLALNSEKKLSVLIRGLPAVKFNFARVLPSNVNQLVTQTQGDFNNPYFINQSFNQQNISQIFSEIQQFDASDLTKQQYTALDFAKYLAATTNTAGPQGLFLLEATGWDLQNNSPLDAKTSRLVLITDLGLVVKDNRDGSHDVFVQSITEGIPLPNVNVSVLGKNGLPLLTYTTDAQGRANFPTLTDFIDDREPVVYLASLGNDVSFIPYNNPNRQLNYSRFDIGGIYTNQDQHSLSGYLFSDRGIYRPGDTAHIALIVKQAYAQPQPPGLMVEATVTDPRGTTIRDEKFTLDANGYATFDLETNAASPTGQYLVNLYIVKDQHADSLLGSTSIRVAEFQPDRMRIKSNFSVKSTEGWVSPAGLAAQVQLWNLYGAPAVDRRVSAKLLLSPKRVEFKKYPEYIFSDPLVDPEKPAKVFTDTLQDTKTNDKGEAQFNLNLDRFDKATYQLTFFAEGFEAEGGRSVTTQSTALVSPLAYFVGYKSDGDLKYIKQNSQRNVHFIAVNPQLNQQTVGDLKLQLVSLHPVTTLVKKPNGTYQYQSIIQSTVVSTKPFAINEQGTDYILPTEQIGDFSLNVLDQNNTELSHFKFSIVGASQLPLAKNAELSVKLNKEEYKAGEDIELQITAPFTGAGLITIERDKVYSTQWFKTGTTSSVQRIHIPEDFQGNGYVNVAFVRDWNSPDIFISPLSYNVTPFRVDNDSHSIHITLNTPELGRPDEPFTINYSSDKPGKIIVFAIDEGILQVANYTTPDPLSFFFQKRALEVLTQQTVDQILPQFIKERELSAVGGDDGELLAQHLNPFKRKTDLPVTYWSGIVDTDSTPRQLTYNIPDYFNGTLRVMAVAVSTDSVGATEKKSEVRGNFVINPNTPTFVAPGDVFEITASIANNVEGSGADAKVSVQLTATPELEIVGPAKTTLTISEGSEQTVRFKLKARSTLGSATMTLVANTNDKSSSMDSTLSVRPSTAFTTSVTSGSAQEATKSLTVDRTLYPEYRNVTAALSTSPMILVTGLQQYLDNFPYGCTEQLTSKAMPLLAMANQPWFTKNLTGIEEKVITTVQLLGQRQLSNGSFSYWPGAGDSYSNNFSTVYVMHFLTEARAQGYSVPYDMFSSGLGYLRDLASQNPTSFDMARIQAYAIYILTRNEIVTTNYFTNLQLYLDKEQPQKWQSDLTGAYIAATYQLLKSSSEANQLIDKFKIQAQVPDATDFYDSNIANAQYLYLIARHFPERLPRIGNKLVMQLIAAINSDEINTILSGYTSMALSAYGQAAPAEAGALSISEVLNNNTQKILSTADSNYGQATVDDNTKQVIFGNPNKLTYFYQLIQAGFDKQSPNKATSQGLEVYREYRDNKGNVISSMSLGNEVEVHIQIRALDNRYLNNVAIVDLLPGGFEVVSDSVNSQNINYADAREDRVVFFTGVDSNAREIVYRIKATNTGHYQVPPIFAESMYDPAVRANSAAGTIEVTK</sequence>
<dbReference type="Proteomes" id="UP000032803">
    <property type="component" value="Chromosome I"/>
</dbReference>
<dbReference type="InterPro" id="IPR011625">
    <property type="entry name" value="A2M_N_BRD"/>
</dbReference>
<comment type="similarity">
    <text evidence="1">Belongs to the protease inhibitor I39 (alpha-2-macroglobulin) family. Bacterial alpha-2-macroglobulin subfamily.</text>
</comment>
<dbReference type="SMART" id="SM01360">
    <property type="entry name" value="A2M"/>
    <property type="match status" value="1"/>
</dbReference>
<evidence type="ECO:0000256" key="1">
    <source>
        <dbReference type="ARBA" id="ARBA00010556"/>
    </source>
</evidence>
<feature type="domain" description="Alpha-2-macroglobulin bait region" evidence="5">
    <location>
        <begin position="1076"/>
        <end position="1215"/>
    </location>
</feature>
<dbReference type="Pfam" id="PF17973">
    <property type="entry name" value="bMG10"/>
    <property type="match status" value="1"/>
</dbReference>
<name>A0A0A8UT74_LEGHA</name>